<feature type="coiled-coil region" evidence="1">
    <location>
        <begin position="193"/>
        <end position="220"/>
    </location>
</feature>
<evidence type="ECO:0000313" key="3">
    <source>
        <dbReference type="EMBL" id="KAF4654424.1"/>
    </source>
</evidence>
<reference evidence="3 4" key="1">
    <citation type="submission" date="2020-04" db="EMBL/GenBank/DDBJ databases">
        <title>Perkinsus chesapeaki whole genome sequence.</title>
        <authorList>
            <person name="Bogema D.R."/>
        </authorList>
    </citation>
    <scope>NUCLEOTIDE SEQUENCE [LARGE SCALE GENOMIC DNA]</scope>
    <source>
        <strain evidence="3">ATCC PRA-425</strain>
    </source>
</reference>
<dbReference type="EMBL" id="JAAPAO010000735">
    <property type="protein sequence ID" value="KAF4654424.1"/>
    <property type="molecule type" value="Genomic_DNA"/>
</dbReference>
<organism evidence="3 4">
    <name type="scientific">Perkinsus chesapeaki</name>
    <name type="common">Clam parasite</name>
    <name type="synonym">Perkinsus andrewsi</name>
    <dbReference type="NCBI Taxonomy" id="330153"/>
    <lineage>
        <taxon>Eukaryota</taxon>
        <taxon>Sar</taxon>
        <taxon>Alveolata</taxon>
        <taxon>Perkinsozoa</taxon>
        <taxon>Perkinsea</taxon>
        <taxon>Perkinsida</taxon>
        <taxon>Perkinsidae</taxon>
        <taxon>Perkinsus</taxon>
    </lineage>
</organism>
<gene>
    <name evidence="3" type="ORF">FOL47_009984</name>
</gene>
<name>A0A7J6L5F4_PERCH</name>
<evidence type="ECO:0000259" key="2">
    <source>
        <dbReference type="PROSITE" id="PS50151"/>
    </source>
</evidence>
<sequence length="236" mass="26614">MLLYKMVILELDRRSSVKQMQFLSHQSAISTKLELYTSVEGPRTPYDPVKDPDGVSFVNSIPFKRLGYLSLDSNEKSQWLARELKSVFVDCTARFVQVKLHKCHVNKLNLHSQVGGDGGGGLGFNAQRHLTVDVAGGDGSIFNEPLYTGDFSPLMGGYPTEDADPETQKQINQLTMLKQRAVEVEDYDEAMRLKDEIARLQGVSRALAELERSKRQAVEEEDYPRAKALKEEIHRL</sequence>
<dbReference type="OrthoDB" id="66599at2759"/>
<dbReference type="InterPro" id="IPR001943">
    <property type="entry name" value="UVR_dom"/>
</dbReference>
<dbReference type="AlphaFoldDB" id="A0A7J6L5F4"/>
<dbReference type="PROSITE" id="PS50151">
    <property type="entry name" value="UVR"/>
    <property type="match status" value="1"/>
</dbReference>
<dbReference type="InterPro" id="IPR052607">
    <property type="entry name" value="CEP104-like"/>
</dbReference>
<evidence type="ECO:0000313" key="4">
    <source>
        <dbReference type="Proteomes" id="UP000591131"/>
    </source>
</evidence>
<dbReference type="PANTHER" id="PTHR13371:SF0">
    <property type="entry name" value="CENTROSOMAL PROTEIN OF 104 KDA"/>
    <property type="match status" value="1"/>
</dbReference>
<keyword evidence="1" id="KW-0175">Coiled coil</keyword>
<evidence type="ECO:0000256" key="1">
    <source>
        <dbReference type="SAM" id="Coils"/>
    </source>
</evidence>
<dbReference type="Pfam" id="PF21038">
    <property type="entry name" value="CEP104_N"/>
    <property type="match status" value="1"/>
</dbReference>
<proteinExistence type="predicted"/>
<protein>
    <recommendedName>
        <fullName evidence="2">UVR domain-containing protein</fullName>
    </recommendedName>
</protein>
<dbReference type="InterPro" id="IPR048739">
    <property type="entry name" value="CEP104_N"/>
</dbReference>
<dbReference type="Pfam" id="PF02151">
    <property type="entry name" value="UVR"/>
    <property type="match status" value="1"/>
</dbReference>
<dbReference type="GO" id="GO:0005929">
    <property type="term" value="C:cilium"/>
    <property type="evidence" value="ECO:0007669"/>
    <property type="project" value="TreeGrafter"/>
</dbReference>
<comment type="caution">
    <text evidence="3">The sequence shown here is derived from an EMBL/GenBank/DDBJ whole genome shotgun (WGS) entry which is preliminary data.</text>
</comment>
<dbReference type="Proteomes" id="UP000591131">
    <property type="component" value="Unassembled WGS sequence"/>
</dbReference>
<keyword evidence="4" id="KW-1185">Reference proteome</keyword>
<dbReference type="PANTHER" id="PTHR13371">
    <property type="entry name" value="GLYCINE-, GLUTAMATE-, THIENYLCYCLOHEXYLPIPERIDINE-BINDING PROTEIN"/>
    <property type="match status" value="1"/>
</dbReference>
<feature type="non-terminal residue" evidence="3">
    <location>
        <position position="1"/>
    </location>
</feature>
<feature type="domain" description="UVR" evidence="2">
    <location>
        <begin position="168"/>
        <end position="203"/>
    </location>
</feature>
<accession>A0A7J6L5F4</accession>